<proteinExistence type="predicted"/>
<dbReference type="Proteomes" id="UP001054252">
    <property type="component" value="Unassembled WGS sequence"/>
</dbReference>
<keyword evidence="2" id="KW-1185">Reference proteome</keyword>
<protein>
    <submittedName>
        <fullName evidence="1">Uncharacterized protein</fullName>
    </submittedName>
</protein>
<evidence type="ECO:0000313" key="1">
    <source>
        <dbReference type="EMBL" id="GKV12966.1"/>
    </source>
</evidence>
<organism evidence="1 2">
    <name type="scientific">Rubroshorea leprosula</name>
    <dbReference type="NCBI Taxonomy" id="152421"/>
    <lineage>
        <taxon>Eukaryota</taxon>
        <taxon>Viridiplantae</taxon>
        <taxon>Streptophyta</taxon>
        <taxon>Embryophyta</taxon>
        <taxon>Tracheophyta</taxon>
        <taxon>Spermatophyta</taxon>
        <taxon>Magnoliopsida</taxon>
        <taxon>eudicotyledons</taxon>
        <taxon>Gunneridae</taxon>
        <taxon>Pentapetalae</taxon>
        <taxon>rosids</taxon>
        <taxon>malvids</taxon>
        <taxon>Malvales</taxon>
        <taxon>Dipterocarpaceae</taxon>
        <taxon>Rubroshorea</taxon>
    </lineage>
</organism>
<accession>A0AAV5JJK7</accession>
<reference evidence="1 2" key="1">
    <citation type="journal article" date="2021" name="Commun. Biol.">
        <title>The genome of Shorea leprosula (Dipterocarpaceae) highlights the ecological relevance of drought in aseasonal tropical rainforests.</title>
        <authorList>
            <person name="Ng K.K.S."/>
            <person name="Kobayashi M.J."/>
            <person name="Fawcett J.A."/>
            <person name="Hatakeyama M."/>
            <person name="Paape T."/>
            <person name="Ng C.H."/>
            <person name="Ang C.C."/>
            <person name="Tnah L.H."/>
            <person name="Lee C.T."/>
            <person name="Nishiyama T."/>
            <person name="Sese J."/>
            <person name="O'Brien M.J."/>
            <person name="Copetti D."/>
            <person name="Mohd Noor M.I."/>
            <person name="Ong R.C."/>
            <person name="Putra M."/>
            <person name="Sireger I.Z."/>
            <person name="Indrioko S."/>
            <person name="Kosugi Y."/>
            <person name="Izuno A."/>
            <person name="Isagi Y."/>
            <person name="Lee S.L."/>
            <person name="Shimizu K.K."/>
        </authorList>
    </citation>
    <scope>NUCLEOTIDE SEQUENCE [LARGE SCALE GENOMIC DNA]</scope>
    <source>
        <strain evidence="1">214</strain>
    </source>
</reference>
<name>A0AAV5JJK7_9ROSI</name>
<dbReference type="EMBL" id="BPVZ01000037">
    <property type="protein sequence ID" value="GKV12966.1"/>
    <property type="molecule type" value="Genomic_DNA"/>
</dbReference>
<evidence type="ECO:0000313" key="2">
    <source>
        <dbReference type="Proteomes" id="UP001054252"/>
    </source>
</evidence>
<comment type="caution">
    <text evidence="1">The sequence shown here is derived from an EMBL/GenBank/DDBJ whole genome shotgun (WGS) entry which is preliminary data.</text>
</comment>
<gene>
    <name evidence="1" type="ORF">SLEP1_g24049</name>
</gene>
<dbReference type="AlphaFoldDB" id="A0AAV5JJK7"/>
<sequence>MMPCVIHVGRYFIVESCWSKYLDKVEWLFPQLQQGCWFVANFQENNWQNQQNNQFVSDFMLPLIVKLLPQISKHAAKFVSDFMLSLIVKLLPQISKHAAKGVYCYKDAKKKRSKEDQPLTQLAQRYLHFSFTSNVLV</sequence>